<dbReference type="SUPFAM" id="SSF49899">
    <property type="entry name" value="Concanavalin A-like lectins/glucanases"/>
    <property type="match status" value="1"/>
</dbReference>
<dbReference type="FunFam" id="2.20.25.10:FF:000011">
    <property type="entry name" value="peptide-N(4)-(N-acetyl-beta- glucosaminyl)asparagine amidase"/>
    <property type="match status" value="1"/>
</dbReference>
<dbReference type="Gene3D" id="2.60.120.200">
    <property type="match status" value="1"/>
</dbReference>
<dbReference type="PROSITE" id="PS00307">
    <property type="entry name" value="LECTIN_LEGUME_BETA"/>
    <property type="match status" value="1"/>
</dbReference>
<evidence type="ECO:0000259" key="4">
    <source>
        <dbReference type="SMART" id="SM00460"/>
    </source>
</evidence>
<dbReference type="EMBL" id="LN719301">
    <property type="protein sequence ID" value="CEP07579.1"/>
    <property type="molecule type" value="Genomic_DNA"/>
</dbReference>
<dbReference type="Gene3D" id="2.20.25.10">
    <property type="match status" value="1"/>
</dbReference>
<dbReference type="Pfam" id="PF18483">
    <property type="entry name" value="Lectin_L-type_dom"/>
    <property type="match status" value="1"/>
</dbReference>
<dbReference type="InterPro" id="IPR050883">
    <property type="entry name" value="PNGase"/>
</dbReference>
<dbReference type="GO" id="GO:0006516">
    <property type="term" value="P:glycoprotein catabolic process"/>
    <property type="evidence" value="ECO:0007669"/>
    <property type="project" value="TreeGrafter"/>
</dbReference>
<gene>
    <name evidence="5" type="primary">PARPA_00875.1 scaffold 1159</name>
</gene>
<evidence type="ECO:0000313" key="5">
    <source>
        <dbReference type="EMBL" id="CEP07579.1"/>
    </source>
</evidence>
<dbReference type="Proteomes" id="UP000054107">
    <property type="component" value="Unassembled WGS sequence"/>
</dbReference>
<dbReference type="InterPro" id="IPR038765">
    <property type="entry name" value="Papain-like_cys_pep_sf"/>
</dbReference>
<evidence type="ECO:0000313" key="6">
    <source>
        <dbReference type="Proteomes" id="UP000054107"/>
    </source>
</evidence>
<dbReference type="GO" id="GO:0046872">
    <property type="term" value="F:metal ion binding"/>
    <property type="evidence" value="ECO:0007669"/>
    <property type="project" value="UniProtKB-KW"/>
</dbReference>
<dbReference type="OrthoDB" id="409136at2759"/>
<dbReference type="Gene3D" id="3.10.620.30">
    <property type="match status" value="1"/>
</dbReference>
<comment type="similarity">
    <text evidence="1">Belongs to the transglutaminase-like superfamily. PNGase family.</text>
</comment>
<dbReference type="CDD" id="cd01951">
    <property type="entry name" value="lectin_L-type"/>
    <property type="match status" value="1"/>
</dbReference>
<dbReference type="InterPro" id="IPR056573">
    <property type="entry name" value="Lectin_L-type_dom"/>
</dbReference>
<sequence>MNTEEINNIARKLTQQWNSLVKSRLQAPPNAQEKAFMKQLEANGNVVFQYENQELLDKALESIPLQRLYDEADNHLEEHEGEGSLEDLVIQRLLHWFKNEFFVWVNNAPCDYCQNTQTQGINHLQPTQEDLRFGARVVEGYECPSCGQLTRFPRYNDPGRLLETRRGRCGEWSNCFTLCCRAVGSEARIVYDTTDHVWTEVYSEYEQRWIHCDPCEEAWDRPLLYSVGWNKQLSYCTAFSVDEALDVTKRYTRNWPEVLKRRTKIHELRLALFLEELTTKRQQHLDHDRKDLLNRRKLKELIELEQDSKKVTVKDDELIGRQSGKPKQMFAMLFITLMYRPKGSLAWRTARGERGEAAIAENLMSQMDLNDWKAQKIEAQYTLSGNASIQCDSLSFIPQASYIRITEAVPDQRGSVFCKQTIQLDSRLKGLEIEFAFRITNADGESAVNGADGFAFVIQAQNEHALGGGGCELGYGGIKNCLAVEFDTYKSSDRCEDPSDNHISVHGRLPPFSNSSHQNFSLGHTSRIPRLNCGQWLRSKIRLLSNGTIQVGLAEAADRDYIQVLRITNQNFMDYLIPKEKAWIGFTASTGGLSENHDVQLISLFEFSDN</sequence>
<dbReference type="PANTHER" id="PTHR12143:SF19">
    <property type="entry name" value="PEPTIDE-N(4)-(N-ACETYL-BETA-GLUCOSAMINYL)ASPARAGINE AMIDASE"/>
    <property type="match status" value="1"/>
</dbReference>
<reference evidence="5 6" key="1">
    <citation type="submission" date="2014-09" db="EMBL/GenBank/DDBJ databases">
        <authorList>
            <person name="Ellenberger Sabrina"/>
        </authorList>
    </citation>
    <scope>NUCLEOTIDE SEQUENCE [LARGE SCALE GENOMIC DNA]</scope>
    <source>
        <strain evidence="5 6">CBS 412.66</strain>
    </source>
</reference>
<dbReference type="InterPro" id="IPR002931">
    <property type="entry name" value="Transglutaminase-like"/>
</dbReference>
<evidence type="ECO:0000256" key="2">
    <source>
        <dbReference type="ARBA" id="ARBA00022723"/>
    </source>
</evidence>
<keyword evidence="6" id="KW-1185">Reference proteome</keyword>
<organism evidence="5 6">
    <name type="scientific">Parasitella parasitica</name>
    <dbReference type="NCBI Taxonomy" id="35722"/>
    <lineage>
        <taxon>Eukaryota</taxon>
        <taxon>Fungi</taxon>
        <taxon>Fungi incertae sedis</taxon>
        <taxon>Mucoromycota</taxon>
        <taxon>Mucoromycotina</taxon>
        <taxon>Mucoromycetes</taxon>
        <taxon>Mucorales</taxon>
        <taxon>Mucorineae</taxon>
        <taxon>Mucoraceae</taxon>
        <taxon>Parasitella</taxon>
    </lineage>
</organism>
<dbReference type="PANTHER" id="PTHR12143">
    <property type="entry name" value="PEPTIDE N-GLYCANASE PNGASE -RELATED"/>
    <property type="match status" value="1"/>
</dbReference>
<dbReference type="SMART" id="SM00460">
    <property type="entry name" value="TGc"/>
    <property type="match status" value="1"/>
</dbReference>
<accession>A0A0B7MXD6</accession>
<dbReference type="GO" id="GO:0005829">
    <property type="term" value="C:cytosol"/>
    <property type="evidence" value="ECO:0007669"/>
    <property type="project" value="TreeGrafter"/>
</dbReference>
<proteinExistence type="inferred from homology"/>
<evidence type="ECO:0000256" key="3">
    <source>
        <dbReference type="ARBA" id="ARBA00022833"/>
    </source>
</evidence>
<evidence type="ECO:0000256" key="1">
    <source>
        <dbReference type="ARBA" id="ARBA00009390"/>
    </source>
</evidence>
<dbReference type="GO" id="GO:0000224">
    <property type="term" value="F:peptide-N4-(N-acetyl-beta-glucosaminyl)asparagine amidase activity"/>
    <property type="evidence" value="ECO:0007669"/>
    <property type="project" value="TreeGrafter"/>
</dbReference>
<dbReference type="AlphaFoldDB" id="A0A0B7MXD6"/>
<feature type="domain" description="Transglutaminase-like" evidence="4">
    <location>
        <begin position="161"/>
        <end position="216"/>
    </location>
</feature>
<dbReference type="GO" id="GO:0005634">
    <property type="term" value="C:nucleus"/>
    <property type="evidence" value="ECO:0007669"/>
    <property type="project" value="TreeGrafter"/>
</dbReference>
<name>A0A0B7MXD6_9FUNG</name>
<keyword evidence="3" id="KW-0862">Zinc</keyword>
<keyword evidence="2" id="KW-0479">Metal-binding</keyword>
<dbReference type="Pfam" id="PF01841">
    <property type="entry name" value="Transglut_core"/>
    <property type="match status" value="1"/>
</dbReference>
<dbReference type="STRING" id="35722.A0A0B7MXD6"/>
<dbReference type="InterPro" id="IPR019825">
    <property type="entry name" value="Lectin_legB_Mn/Ca_BS"/>
</dbReference>
<dbReference type="InterPro" id="IPR013320">
    <property type="entry name" value="ConA-like_dom_sf"/>
</dbReference>
<protein>
    <recommendedName>
        <fullName evidence="4">Transglutaminase-like domain-containing protein</fullName>
    </recommendedName>
</protein>
<dbReference type="SUPFAM" id="SSF54001">
    <property type="entry name" value="Cysteine proteinases"/>
    <property type="match status" value="1"/>
</dbReference>